<feature type="transmembrane region" description="Helical" evidence="6">
    <location>
        <begin position="41"/>
        <end position="62"/>
    </location>
</feature>
<dbReference type="eggNOG" id="COG2814">
    <property type="taxonomic scope" value="Bacteria"/>
</dbReference>
<protein>
    <submittedName>
        <fullName evidence="8">Major facilitator superfamily permease</fullName>
    </submittedName>
</protein>
<sequence length="395" mass="42506">MENSRQYQSGCYIALLTAGHFLSDFYVTFLPGLLPMVIERLGLSLTLSGLLVMIYSFTSNLLQPVFGYYVDKSGYSWMVLLTIPVSAVFICLSAAADSIFTLFLYITLSGLAASLFHPLASALLGKVSTAENKGLGMSFFIGGGNFGVAAAPAVVMFFLFYFSADQLIWLAIPGLLVTWGYYWTGMHRMPLGRVPQIQDTASQNSVPWYRSASLLKLNVVMGLRAWPQSVIPNFMPVWLLQQGHSPALAGSMITVFLFGGAIGSIFGGYLGDRMGRKPCIIASLAICIPALYVFLASREVTLLTWAALWISGACLQATLPSSVVWAQEMLPANAAMASGMMMGLAFGLGGGGRCHYRADCRFYWPAAGIAAVDCATGTGCRHCGDDSRQKNGADV</sequence>
<feature type="transmembrane region" description="Helical" evidence="6">
    <location>
        <begin position="102"/>
        <end position="125"/>
    </location>
</feature>
<dbReference type="InterPro" id="IPR036259">
    <property type="entry name" value="MFS_trans_sf"/>
</dbReference>
<dbReference type="GO" id="GO:0022857">
    <property type="term" value="F:transmembrane transporter activity"/>
    <property type="evidence" value="ECO:0007669"/>
    <property type="project" value="InterPro"/>
</dbReference>
<dbReference type="Proteomes" id="UP000003240">
    <property type="component" value="Unassembled WGS sequence"/>
</dbReference>
<name>F7NDL7_9FIRM</name>
<reference evidence="8 9" key="1">
    <citation type="journal article" date="2011" name="EMBO J.">
        <title>Structural diversity of bacterial flagellar motors.</title>
        <authorList>
            <person name="Chen S."/>
            <person name="Beeby M."/>
            <person name="Murphy G.E."/>
            <person name="Leadbetter J.R."/>
            <person name="Hendrixson D.R."/>
            <person name="Briegel A."/>
            <person name="Li Z."/>
            <person name="Shi J."/>
            <person name="Tocheva E.I."/>
            <person name="Muller A."/>
            <person name="Dobro M.J."/>
            <person name="Jensen G.J."/>
        </authorList>
    </citation>
    <scope>NUCLEOTIDE SEQUENCE [LARGE SCALE GENOMIC DNA]</scope>
    <source>
        <strain evidence="8 9">DSM 6540</strain>
    </source>
</reference>
<dbReference type="Pfam" id="PF07690">
    <property type="entry name" value="MFS_1"/>
    <property type="match status" value="2"/>
</dbReference>
<dbReference type="AlphaFoldDB" id="F7NDL7"/>
<dbReference type="InterPro" id="IPR011701">
    <property type="entry name" value="MFS"/>
</dbReference>
<feature type="transmembrane region" description="Helical" evidence="6">
    <location>
        <begin position="247"/>
        <end position="271"/>
    </location>
</feature>
<dbReference type="RefSeq" id="WP_004573038.1">
    <property type="nucleotide sequence ID" value="NZ_AFGF01000007.1"/>
</dbReference>
<comment type="caution">
    <text evidence="8">The sequence shown here is derived from an EMBL/GenBank/DDBJ whole genome shotgun (WGS) entry which is preliminary data.</text>
</comment>
<evidence type="ECO:0000256" key="2">
    <source>
        <dbReference type="ARBA" id="ARBA00022448"/>
    </source>
</evidence>
<evidence type="ECO:0000256" key="5">
    <source>
        <dbReference type="ARBA" id="ARBA00023136"/>
    </source>
</evidence>
<dbReference type="SUPFAM" id="SSF103473">
    <property type="entry name" value="MFS general substrate transporter"/>
    <property type="match status" value="1"/>
</dbReference>
<dbReference type="Gene3D" id="1.20.1250.20">
    <property type="entry name" value="MFS general substrate transporter like domains"/>
    <property type="match status" value="2"/>
</dbReference>
<comment type="subcellular location">
    <subcellularLocation>
        <location evidence="1">Cell membrane</location>
        <topology evidence="1">Multi-pass membrane protein</topology>
    </subcellularLocation>
</comment>
<dbReference type="EMBL" id="AFGF01000007">
    <property type="protein sequence ID" value="EGO65879.1"/>
    <property type="molecule type" value="Genomic_DNA"/>
</dbReference>
<evidence type="ECO:0000259" key="7">
    <source>
        <dbReference type="PROSITE" id="PS50850"/>
    </source>
</evidence>
<dbReference type="GO" id="GO:0005886">
    <property type="term" value="C:plasma membrane"/>
    <property type="evidence" value="ECO:0007669"/>
    <property type="project" value="UniProtKB-SubCell"/>
</dbReference>
<feature type="transmembrane region" description="Helical" evidence="6">
    <location>
        <begin position="74"/>
        <end position="96"/>
    </location>
</feature>
<evidence type="ECO:0000256" key="6">
    <source>
        <dbReference type="SAM" id="Phobius"/>
    </source>
</evidence>
<dbReference type="PANTHER" id="PTHR43129:SF1">
    <property type="entry name" value="FOSMIDOMYCIN RESISTANCE PROTEIN"/>
    <property type="match status" value="1"/>
</dbReference>
<evidence type="ECO:0000256" key="1">
    <source>
        <dbReference type="ARBA" id="ARBA00004651"/>
    </source>
</evidence>
<dbReference type="STRING" id="1009370.ALO_00620"/>
<keyword evidence="4 6" id="KW-1133">Transmembrane helix</keyword>
<evidence type="ECO:0000313" key="9">
    <source>
        <dbReference type="Proteomes" id="UP000003240"/>
    </source>
</evidence>
<feature type="domain" description="Major facilitator superfamily (MFS) profile" evidence="7">
    <location>
        <begin position="12"/>
        <end position="395"/>
    </location>
</feature>
<keyword evidence="3 6" id="KW-0812">Transmembrane</keyword>
<dbReference type="CDD" id="cd17478">
    <property type="entry name" value="MFS_FsR"/>
    <property type="match status" value="1"/>
</dbReference>
<gene>
    <name evidence="8" type="ORF">ALO_00620</name>
</gene>
<feature type="transmembrane region" description="Helical" evidence="6">
    <location>
        <begin position="167"/>
        <end position="186"/>
    </location>
</feature>
<evidence type="ECO:0000313" key="8">
    <source>
        <dbReference type="EMBL" id="EGO65879.1"/>
    </source>
</evidence>
<feature type="transmembrane region" description="Helical" evidence="6">
    <location>
        <begin position="12"/>
        <end position="29"/>
    </location>
</feature>
<dbReference type="PROSITE" id="PS50850">
    <property type="entry name" value="MFS"/>
    <property type="match status" value="1"/>
</dbReference>
<dbReference type="OrthoDB" id="9770492at2"/>
<dbReference type="InterPro" id="IPR020846">
    <property type="entry name" value="MFS_dom"/>
</dbReference>
<dbReference type="PANTHER" id="PTHR43129">
    <property type="entry name" value="FOSMIDOMYCIN RESISTANCE PROTEIN"/>
    <property type="match status" value="1"/>
</dbReference>
<feature type="transmembrane region" description="Helical" evidence="6">
    <location>
        <begin position="278"/>
        <end position="296"/>
    </location>
</feature>
<evidence type="ECO:0000256" key="3">
    <source>
        <dbReference type="ARBA" id="ARBA00022692"/>
    </source>
</evidence>
<accession>F7NDL7</accession>
<evidence type="ECO:0000256" key="4">
    <source>
        <dbReference type="ARBA" id="ARBA00022989"/>
    </source>
</evidence>
<keyword evidence="9" id="KW-1185">Reference proteome</keyword>
<feature type="transmembrane region" description="Helical" evidence="6">
    <location>
        <begin position="137"/>
        <end position="161"/>
    </location>
</feature>
<organism evidence="8 9">
    <name type="scientific">Acetonema longum DSM 6540</name>
    <dbReference type="NCBI Taxonomy" id="1009370"/>
    <lineage>
        <taxon>Bacteria</taxon>
        <taxon>Bacillati</taxon>
        <taxon>Bacillota</taxon>
        <taxon>Negativicutes</taxon>
        <taxon>Acetonemataceae</taxon>
        <taxon>Acetonema</taxon>
    </lineage>
</organism>
<keyword evidence="5 6" id="KW-0472">Membrane</keyword>
<keyword evidence="2" id="KW-0813">Transport</keyword>
<proteinExistence type="predicted"/>